<dbReference type="AlphaFoldDB" id="A0A0A8ZSK9"/>
<proteinExistence type="predicted"/>
<name>A0A0A8ZSK9_ARUDO</name>
<sequence length="28" mass="3182">MRSPPWPVSWEFGVRAHSLQEAAQALMV</sequence>
<protein>
    <submittedName>
        <fullName evidence="1">Uncharacterized protein</fullName>
    </submittedName>
</protein>
<dbReference type="EMBL" id="GBRH01260073">
    <property type="protein sequence ID" value="JAD37822.1"/>
    <property type="molecule type" value="Transcribed_RNA"/>
</dbReference>
<reference evidence="1" key="1">
    <citation type="submission" date="2014-09" db="EMBL/GenBank/DDBJ databases">
        <authorList>
            <person name="Magalhaes I.L.F."/>
            <person name="Oliveira U."/>
            <person name="Santos F.R."/>
            <person name="Vidigal T.H.D.A."/>
            <person name="Brescovit A.D."/>
            <person name="Santos A.J."/>
        </authorList>
    </citation>
    <scope>NUCLEOTIDE SEQUENCE</scope>
    <source>
        <tissue evidence="1">Shoot tissue taken approximately 20 cm above the soil surface</tissue>
    </source>
</reference>
<reference evidence="1" key="2">
    <citation type="journal article" date="2015" name="Data Brief">
        <title>Shoot transcriptome of the giant reed, Arundo donax.</title>
        <authorList>
            <person name="Barrero R.A."/>
            <person name="Guerrero F.D."/>
            <person name="Moolhuijzen P."/>
            <person name="Goolsby J.A."/>
            <person name="Tidwell J."/>
            <person name="Bellgard S.E."/>
            <person name="Bellgard M.I."/>
        </authorList>
    </citation>
    <scope>NUCLEOTIDE SEQUENCE</scope>
    <source>
        <tissue evidence="1">Shoot tissue taken approximately 20 cm above the soil surface</tissue>
    </source>
</reference>
<organism evidence="1">
    <name type="scientific">Arundo donax</name>
    <name type="common">Giant reed</name>
    <name type="synonym">Donax arundinaceus</name>
    <dbReference type="NCBI Taxonomy" id="35708"/>
    <lineage>
        <taxon>Eukaryota</taxon>
        <taxon>Viridiplantae</taxon>
        <taxon>Streptophyta</taxon>
        <taxon>Embryophyta</taxon>
        <taxon>Tracheophyta</taxon>
        <taxon>Spermatophyta</taxon>
        <taxon>Magnoliopsida</taxon>
        <taxon>Liliopsida</taxon>
        <taxon>Poales</taxon>
        <taxon>Poaceae</taxon>
        <taxon>PACMAD clade</taxon>
        <taxon>Arundinoideae</taxon>
        <taxon>Arundineae</taxon>
        <taxon>Arundo</taxon>
    </lineage>
</organism>
<evidence type="ECO:0000313" key="1">
    <source>
        <dbReference type="EMBL" id="JAD37822.1"/>
    </source>
</evidence>
<accession>A0A0A8ZSK9</accession>